<keyword evidence="1" id="KW-1133">Transmembrane helix</keyword>
<gene>
    <name evidence="2" type="ORF">GCM10011575_29310</name>
</gene>
<organism evidence="2 3">
    <name type="scientific">Microlunatus endophyticus</name>
    <dbReference type="NCBI Taxonomy" id="1716077"/>
    <lineage>
        <taxon>Bacteria</taxon>
        <taxon>Bacillati</taxon>
        <taxon>Actinomycetota</taxon>
        <taxon>Actinomycetes</taxon>
        <taxon>Propionibacteriales</taxon>
        <taxon>Propionibacteriaceae</taxon>
        <taxon>Microlunatus</taxon>
    </lineage>
</organism>
<dbReference type="EMBL" id="BMMZ01000007">
    <property type="protein sequence ID" value="GGL68805.1"/>
    <property type="molecule type" value="Genomic_DNA"/>
</dbReference>
<evidence type="ECO:0000313" key="2">
    <source>
        <dbReference type="EMBL" id="GGL68805.1"/>
    </source>
</evidence>
<proteinExistence type="predicted"/>
<feature type="transmembrane region" description="Helical" evidence="1">
    <location>
        <begin position="57"/>
        <end position="75"/>
    </location>
</feature>
<evidence type="ECO:0000256" key="1">
    <source>
        <dbReference type="SAM" id="Phobius"/>
    </source>
</evidence>
<keyword evidence="1" id="KW-0812">Transmembrane</keyword>
<protein>
    <recommendedName>
        <fullName evidence="4">Lipopolysaccharide assembly protein A domain-containing protein</fullName>
    </recommendedName>
</protein>
<evidence type="ECO:0000313" key="3">
    <source>
        <dbReference type="Proteomes" id="UP000613840"/>
    </source>
</evidence>
<reference evidence="2" key="1">
    <citation type="journal article" date="2014" name="Int. J. Syst. Evol. Microbiol.">
        <title>Complete genome sequence of Corynebacterium casei LMG S-19264T (=DSM 44701T), isolated from a smear-ripened cheese.</title>
        <authorList>
            <consortium name="US DOE Joint Genome Institute (JGI-PGF)"/>
            <person name="Walter F."/>
            <person name="Albersmeier A."/>
            <person name="Kalinowski J."/>
            <person name="Ruckert C."/>
        </authorList>
    </citation>
    <scope>NUCLEOTIDE SEQUENCE</scope>
    <source>
        <strain evidence="2">CGMCC 4.7306</strain>
    </source>
</reference>
<keyword evidence="3" id="KW-1185">Reference proteome</keyword>
<evidence type="ECO:0008006" key="4">
    <source>
        <dbReference type="Google" id="ProtNLM"/>
    </source>
</evidence>
<dbReference type="AlphaFoldDB" id="A0A917W6N2"/>
<keyword evidence="1" id="KW-0472">Membrane</keyword>
<name>A0A917W6N2_9ACTN</name>
<accession>A0A917W6N2</accession>
<comment type="caution">
    <text evidence="2">The sequence shown here is derived from an EMBL/GenBank/DDBJ whole genome shotgun (WGS) entry which is preliminary data.</text>
</comment>
<dbReference type="RefSeq" id="WP_188896127.1">
    <property type="nucleotide sequence ID" value="NZ_BMMZ01000007.1"/>
</dbReference>
<sequence length="85" mass="9445">MANVASQGPRAERTGPRVTPRQVIAGVLIVLAVIFIIENRERVEIRLIVPLVSMPLWAVMTVLFVMGGVAGWLLARRSAARRDRR</sequence>
<reference evidence="2" key="2">
    <citation type="submission" date="2020-09" db="EMBL/GenBank/DDBJ databases">
        <authorList>
            <person name="Sun Q."/>
            <person name="Zhou Y."/>
        </authorList>
    </citation>
    <scope>NUCLEOTIDE SEQUENCE</scope>
    <source>
        <strain evidence="2">CGMCC 4.7306</strain>
    </source>
</reference>
<feature type="transmembrane region" description="Helical" evidence="1">
    <location>
        <begin position="21"/>
        <end position="37"/>
    </location>
</feature>
<dbReference type="Proteomes" id="UP000613840">
    <property type="component" value="Unassembled WGS sequence"/>
</dbReference>